<dbReference type="RefSeq" id="WP_009850334.1">
    <property type="nucleotide sequence ID" value="NZ_DS022294.1"/>
</dbReference>
<dbReference type="OrthoDB" id="5294721at2"/>
<gene>
    <name evidence="2" type="ORF">SPV1_14109</name>
</gene>
<feature type="transmembrane region" description="Helical" evidence="1">
    <location>
        <begin position="21"/>
        <end position="40"/>
    </location>
</feature>
<proteinExistence type="predicted"/>
<evidence type="ECO:0000313" key="3">
    <source>
        <dbReference type="Proteomes" id="UP000005297"/>
    </source>
</evidence>
<organism evidence="2 3">
    <name type="scientific">Mariprofundus ferrooxydans PV-1</name>
    <dbReference type="NCBI Taxonomy" id="314345"/>
    <lineage>
        <taxon>Bacteria</taxon>
        <taxon>Pseudomonadati</taxon>
        <taxon>Pseudomonadota</taxon>
        <taxon>Candidatius Mariprofundia</taxon>
        <taxon>Mariprofundales</taxon>
        <taxon>Mariprofundaceae</taxon>
        <taxon>Mariprofundus</taxon>
    </lineage>
</organism>
<comment type="caution">
    <text evidence="2">The sequence shown here is derived from an EMBL/GenBank/DDBJ whole genome shotgun (WGS) entry which is preliminary data.</text>
</comment>
<keyword evidence="3" id="KW-1185">Reference proteome</keyword>
<reference evidence="2 3" key="1">
    <citation type="submission" date="2006-09" db="EMBL/GenBank/DDBJ databases">
        <authorList>
            <person name="Emerson D."/>
            <person name="Ferriera S."/>
            <person name="Johnson J."/>
            <person name="Kravitz S."/>
            <person name="Halpern A."/>
            <person name="Remington K."/>
            <person name="Beeson K."/>
            <person name="Tran B."/>
            <person name="Rogers Y.-H."/>
            <person name="Friedman R."/>
            <person name="Venter J.C."/>
        </authorList>
    </citation>
    <scope>NUCLEOTIDE SEQUENCE [LARGE SCALE GENOMIC DNA]</scope>
    <source>
        <strain evidence="2 3">PV-1</strain>
    </source>
</reference>
<evidence type="ECO:0000313" key="2">
    <source>
        <dbReference type="EMBL" id="EAU54724.1"/>
    </source>
</evidence>
<dbReference type="InterPro" id="IPR012902">
    <property type="entry name" value="N_methyl_site"/>
</dbReference>
<dbReference type="HOGENOM" id="CLU_1287575_0_0_0"/>
<dbReference type="Pfam" id="PF07963">
    <property type="entry name" value="N_methyl"/>
    <property type="match status" value="1"/>
</dbReference>
<dbReference type="Proteomes" id="UP000005297">
    <property type="component" value="Unassembled WGS sequence"/>
</dbReference>
<evidence type="ECO:0000256" key="1">
    <source>
        <dbReference type="SAM" id="Phobius"/>
    </source>
</evidence>
<keyword evidence="1" id="KW-0812">Transmembrane</keyword>
<dbReference type="InParanoid" id="Q0EZI0"/>
<dbReference type="STRING" id="314344.AL013_11755"/>
<protein>
    <recommendedName>
        <fullName evidence="4">Prepilin-type N-terminal cleavage/methylation domain-containing protein</fullName>
    </recommendedName>
</protein>
<dbReference type="PROSITE" id="PS00409">
    <property type="entry name" value="PROKAR_NTER_METHYL"/>
    <property type="match status" value="1"/>
</dbReference>
<keyword evidence="1" id="KW-1133">Transmembrane helix</keyword>
<keyword evidence="1" id="KW-0472">Membrane</keyword>
<dbReference type="NCBIfam" id="TIGR02532">
    <property type="entry name" value="IV_pilin_GFxxxE"/>
    <property type="match status" value="1"/>
</dbReference>
<dbReference type="AlphaFoldDB" id="Q0EZI0"/>
<sequence length="214" mass="22955">MSMEKAFHNRGGEAGFTLIELMISMVMGLIIIAGLASVFATNGRVVSAVTSRTERMGDLYLASQLMQAGLRESRSTPDATTSVLTDLSNRGITSPSGYPASDATFASLPYWDAASKTLTYQDLDGHVGIFQYQRPSNNCPNNGAGCIYWLRPLAAGVSGSSTFQEMLRNLDTTNGMVASTSAAGGVSVALQSRYTNEQRQSSTLSLSFKLWPRN</sequence>
<evidence type="ECO:0008006" key="4">
    <source>
        <dbReference type="Google" id="ProtNLM"/>
    </source>
</evidence>
<name>Q0EZI0_9PROT</name>
<dbReference type="EMBL" id="AATS01000006">
    <property type="protein sequence ID" value="EAU54724.1"/>
    <property type="molecule type" value="Genomic_DNA"/>
</dbReference>
<accession>Q0EZI0</accession>